<evidence type="ECO:0000256" key="1">
    <source>
        <dbReference type="ARBA" id="ARBA00009003"/>
    </source>
</evidence>
<dbReference type="InterPro" id="IPR039367">
    <property type="entry name" value="Och1-like"/>
</dbReference>
<dbReference type="GO" id="GO:0006487">
    <property type="term" value="P:protein N-linked glycosylation"/>
    <property type="evidence" value="ECO:0007669"/>
    <property type="project" value="TreeGrafter"/>
</dbReference>
<dbReference type="Pfam" id="PF04488">
    <property type="entry name" value="Gly_transf_sug"/>
    <property type="match status" value="1"/>
</dbReference>
<name>A0AA39TZ84_9PEZI</name>
<evidence type="ECO:0000313" key="3">
    <source>
        <dbReference type="Proteomes" id="UP001174934"/>
    </source>
</evidence>
<evidence type="ECO:0008006" key="4">
    <source>
        <dbReference type="Google" id="ProtNLM"/>
    </source>
</evidence>
<dbReference type="SUPFAM" id="SSF53448">
    <property type="entry name" value="Nucleotide-diphospho-sugar transferases"/>
    <property type="match status" value="1"/>
</dbReference>
<proteinExistence type="inferred from homology"/>
<organism evidence="2 3">
    <name type="scientific">Bombardia bombarda</name>
    <dbReference type="NCBI Taxonomy" id="252184"/>
    <lineage>
        <taxon>Eukaryota</taxon>
        <taxon>Fungi</taxon>
        <taxon>Dikarya</taxon>
        <taxon>Ascomycota</taxon>
        <taxon>Pezizomycotina</taxon>
        <taxon>Sordariomycetes</taxon>
        <taxon>Sordariomycetidae</taxon>
        <taxon>Sordariales</taxon>
        <taxon>Lasiosphaeriaceae</taxon>
        <taxon>Bombardia</taxon>
    </lineage>
</organism>
<dbReference type="InterPro" id="IPR029044">
    <property type="entry name" value="Nucleotide-diphossugar_trans"/>
</dbReference>
<accession>A0AA39TZ84</accession>
<dbReference type="PANTHER" id="PTHR31834:SF8">
    <property type="entry name" value="TRANSFERASE, PUTATIVE (AFU_ORTHOLOGUE AFUA_6G14040)-RELATED"/>
    <property type="match status" value="1"/>
</dbReference>
<protein>
    <recommendedName>
        <fullName evidence="4">Glycosyltransferase family 32 protein</fullName>
    </recommendedName>
</protein>
<evidence type="ECO:0000313" key="2">
    <source>
        <dbReference type="EMBL" id="KAK0612428.1"/>
    </source>
</evidence>
<keyword evidence="3" id="KW-1185">Reference proteome</keyword>
<dbReference type="EMBL" id="JAULSR010000009">
    <property type="protein sequence ID" value="KAK0612428.1"/>
    <property type="molecule type" value="Genomic_DNA"/>
</dbReference>
<dbReference type="PANTHER" id="PTHR31834">
    <property type="entry name" value="INITIATION-SPECIFIC ALPHA-1,6-MANNOSYLTRANSFERASE"/>
    <property type="match status" value="1"/>
</dbReference>
<sequence>TNLNPAGIPRKIWYKLGPLGLSAANRQHTASCIDANPLYSYQFMTDASSDQFVQNYYAADHPGVVTTYLAIPIPIVRADFLRYLLLHAHGGMWSDLDVSCDGPPIDDWIPPKFHESNVGLVVGWEFDRYQFASWTFLARPHNPHLWAVILDIIEDLHYRARINDVGISGLTKPMVHDIVDVSGPARLSRSVVRSVEARTGRRVDWDGVSGLLVPKLLVPGDDVLVLPGYAFARSMHEGVYNETLLEEMGVGTPLVTHHYAGSWKNGFGGE</sequence>
<reference evidence="2" key="1">
    <citation type="submission" date="2023-06" db="EMBL/GenBank/DDBJ databases">
        <title>Genome-scale phylogeny and comparative genomics of the fungal order Sordariales.</title>
        <authorList>
            <consortium name="Lawrence Berkeley National Laboratory"/>
            <person name="Hensen N."/>
            <person name="Bonometti L."/>
            <person name="Westerberg I."/>
            <person name="Brannstrom I.O."/>
            <person name="Guillou S."/>
            <person name="Cros-Aarteil S."/>
            <person name="Calhoun S."/>
            <person name="Haridas S."/>
            <person name="Kuo A."/>
            <person name="Mondo S."/>
            <person name="Pangilinan J."/>
            <person name="Riley R."/>
            <person name="LaButti K."/>
            <person name="Andreopoulos B."/>
            <person name="Lipzen A."/>
            <person name="Chen C."/>
            <person name="Yanf M."/>
            <person name="Daum C."/>
            <person name="Ng V."/>
            <person name="Clum A."/>
            <person name="Steindorff A."/>
            <person name="Ohm R."/>
            <person name="Martin F."/>
            <person name="Silar P."/>
            <person name="Natvig D."/>
            <person name="Lalanne C."/>
            <person name="Gautier V."/>
            <person name="Ament-velasquez S.L."/>
            <person name="Kruys A."/>
            <person name="Hutchinson M.I."/>
            <person name="Powell A.J."/>
            <person name="Barry K."/>
            <person name="Miller A.N."/>
            <person name="Grigoriev I.V."/>
            <person name="Debuchy R."/>
            <person name="Gladieux P."/>
            <person name="Thoren M.H."/>
            <person name="Johannesson H."/>
        </authorList>
    </citation>
    <scope>NUCLEOTIDE SEQUENCE</scope>
    <source>
        <strain evidence="2">SMH3391-2</strain>
    </source>
</reference>
<comment type="similarity">
    <text evidence="1">Belongs to the glycosyltransferase 32 family.</text>
</comment>
<dbReference type="GO" id="GO:0000136">
    <property type="term" value="C:mannan polymerase complex"/>
    <property type="evidence" value="ECO:0007669"/>
    <property type="project" value="TreeGrafter"/>
</dbReference>
<dbReference type="Gene3D" id="3.90.550.20">
    <property type="match status" value="1"/>
</dbReference>
<gene>
    <name evidence="2" type="ORF">B0T17DRAFT_477731</name>
</gene>
<feature type="non-terminal residue" evidence="2">
    <location>
        <position position="1"/>
    </location>
</feature>
<feature type="non-terminal residue" evidence="2">
    <location>
        <position position="270"/>
    </location>
</feature>
<dbReference type="GO" id="GO:0000009">
    <property type="term" value="F:alpha-1,6-mannosyltransferase activity"/>
    <property type="evidence" value="ECO:0007669"/>
    <property type="project" value="InterPro"/>
</dbReference>
<dbReference type="InterPro" id="IPR007577">
    <property type="entry name" value="GlycoTrfase_DXD_sugar-bd_CS"/>
</dbReference>
<comment type="caution">
    <text evidence="2">The sequence shown here is derived from an EMBL/GenBank/DDBJ whole genome shotgun (WGS) entry which is preliminary data.</text>
</comment>
<dbReference type="Proteomes" id="UP001174934">
    <property type="component" value="Unassembled WGS sequence"/>
</dbReference>
<dbReference type="AlphaFoldDB" id="A0AA39TZ84"/>